<comment type="caution">
    <text evidence="2">The sequence shown here is derived from an EMBL/GenBank/DDBJ whole genome shotgun (WGS) entry which is preliminary data.</text>
</comment>
<feature type="compositionally biased region" description="Acidic residues" evidence="1">
    <location>
        <begin position="467"/>
        <end position="480"/>
    </location>
</feature>
<evidence type="ECO:0000313" key="2">
    <source>
        <dbReference type="EMBL" id="KAJ8608123.1"/>
    </source>
</evidence>
<name>A0AAD7XRT5_9STRA</name>
<sequence length="480" mass="55403">MDAKIDGTPFSVLMQQAVKLKTHMHKVDRVQFDRWPKFYQNSAFVRDEQRVERGLAYGERLQCAFRYKNEADAKWRSKKWLEAGLNYEWALGLFKWATPTDPNWRNKAVDDADMREEEFLGDTDGEKETILVFRMTCYLNLARAYFKQREYTTARQACDWALGLRVTDKGLLLRARCLVEPASHGTTETEAAISDLEEAERLAGPALKEVRSSLAELRRLRSRDKKTEKAYHGLFDRGEVYDANETAKRRSPEPENKPERPSPDAELAAAERLLAQYERDDRADDARELRDGIQAAKQKLAETPPKLDFRNPTKEMREDALNRGIDLTDPAVLDLLDQLQLEKDDPEAAAKRRRIQARLDTLSMSDMLRELKTLNLDTDGCQTKDDLRAKLLAAYLDADETRDPPPPTKKHLPYVSSWKVTILVASVLFAYRVYTSKLIRPLLFGDPNIDRNFADDYSRRGAPEDPTLFEEYDDDDEWDL</sequence>
<gene>
    <name evidence="2" type="ORF">CTAYLR_010248</name>
</gene>
<feature type="region of interest" description="Disordered" evidence="1">
    <location>
        <begin position="455"/>
        <end position="480"/>
    </location>
</feature>
<feature type="compositionally biased region" description="Basic and acidic residues" evidence="1">
    <location>
        <begin position="242"/>
        <end position="263"/>
    </location>
</feature>
<keyword evidence="3" id="KW-1185">Reference proteome</keyword>
<protein>
    <submittedName>
        <fullName evidence="2">Uncharacterized protein</fullName>
    </submittedName>
</protein>
<dbReference type="Gene3D" id="1.25.40.10">
    <property type="entry name" value="Tetratricopeptide repeat domain"/>
    <property type="match status" value="1"/>
</dbReference>
<dbReference type="EMBL" id="JAQMWT010000184">
    <property type="protein sequence ID" value="KAJ8608123.1"/>
    <property type="molecule type" value="Genomic_DNA"/>
</dbReference>
<dbReference type="InterPro" id="IPR050754">
    <property type="entry name" value="FKBP4/5/8-like"/>
</dbReference>
<dbReference type="SUPFAM" id="SSF48452">
    <property type="entry name" value="TPR-like"/>
    <property type="match status" value="1"/>
</dbReference>
<evidence type="ECO:0000313" key="3">
    <source>
        <dbReference type="Proteomes" id="UP001230188"/>
    </source>
</evidence>
<proteinExistence type="predicted"/>
<feature type="region of interest" description="Disordered" evidence="1">
    <location>
        <begin position="242"/>
        <end position="265"/>
    </location>
</feature>
<dbReference type="AlphaFoldDB" id="A0AAD7XRT5"/>
<dbReference type="InterPro" id="IPR011990">
    <property type="entry name" value="TPR-like_helical_dom_sf"/>
</dbReference>
<evidence type="ECO:0000256" key="1">
    <source>
        <dbReference type="SAM" id="MobiDB-lite"/>
    </source>
</evidence>
<dbReference type="PANTHER" id="PTHR46512">
    <property type="entry name" value="PEPTIDYLPROLYL ISOMERASE"/>
    <property type="match status" value="1"/>
</dbReference>
<dbReference type="Proteomes" id="UP001230188">
    <property type="component" value="Unassembled WGS sequence"/>
</dbReference>
<organism evidence="2 3">
    <name type="scientific">Chrysophaeum taylorii</name>
    <dbReference type="NCBI Taxonomy" id="2483200"/>
    <lineage>
        <taxon>Eukaryota</taxon>
        <taxon>Sar</taxon>
        <taxon>Stramenopiles</taxon>
        <taxon>Ochrophyta</taxon>
        <taxon>Pelagophyceae</taxon>
        <taxon>Pelagomonadales</taxon>
        <taxon>Pelagomonadaceae</taxon>
        <taxon>Chrysophaeum</taxon>
    </lineage>
</organism>
<reference evidence="2" key="1">
    <citation type="submission" date="2023-01" db="EMBL/GenBank/DDBJ databases">
        <title>Metagenome sequencing of chrysophaentin producing Chrysophaeum taylorii.</title>
        <authorList>
            <person name="Davison J."/>
            <person name="Bewley C."/>
        </authorList>
    </citation>
    <scope>NUCLEOTIDE SEQUENCE</scope>
    <source>
        <strain evidence="2">NIES-1699</strain>
    </source>
</reference>
<accession>A0AAD7XRT5</accession>